<evidence type="ECO:0000256" key="11">
    <source>
        <dbReference type="ARBA" id="ARBA00047838"/>
    </source>
</evidence>
<dbReference type="InterPro" id="IPR010139">
    <property type="entry name" value="Imidazole-glycPsynth_HisH"/>
</dbReference>
<evidence type="ECO:0000313" key="17">
    <source>
        <dbReference type="Proteomes" id="UP000295163"/>
    </source>
</evidence>
<dbReference type="Proteomes" id="UP000295163">
    <property type="component" value="Unassembled WGS sequence"/>
</dbReference>
<dbReference type="GO" id="GO:0000105">
    <property type="term" value="P:L-histidine biosynthetic process"/>
    <property type="evidence" value="ECO:0007669"/>
    <property type="project" value="UniProtKB-UniRule"/>
</dbReference>
<dbReference type="GeneID" id="64347756"/>
<dbReference type="EC" id="4.3.2.10" evidence="13"/>
<dbReference type="NCBIfam" id="TIGR01855">
    <property type="entry name" value="IMP_synth_hisH"/>
    <property type="match status" value="1"/>
</dbReference>
<dbReference type="UniPathway" id="UPA00031">
    <property type="reaction ID" value="UER00010"/>
</dbReference>
<evidence type="ECO:0000256" key="1">
    <source>
        <dbReference type="ARBA" id="ARBA00004496"/>
    </source>
</evidence>
<comment type="pathway">
    <text evidence="2 13">Amino-acid biosynthesis; L-histidine biosynthesis; L-histidine from 5-phospho-alpha-D-ribose 1-diphosphate: step 5/9.</text>
</comment>
<keyword evidence="4 13" id="KW-0963">Cytoplasm</keyword>
<evidence type="ECO:0000256" key="6">
    <source>
        <dbReference type="ARBA" id="ARBA00022801"/>
    </source>
</evidence>
<feature type="domain" description="Glutamine amidotransferase" evidence="15">
    <location>
        <begin position="25"/>
        <end position="224"/>
    </location>
</feature>
<dbReference type="PANTHER" id="PTHR42701">
    <property type="entry name" value="IMIDAZOLE GLYCEROL PHOSPHATE SYNTHASE SUBUNIT HISH"/>
    <property type="match status" value="1"/>
</dbReference>
<dbReference type="EC" id="3.5.1.2" evidence="13"/>
<dbReference type="InterPro" id="IPR029062">
    <property type="entry name" value="Class_I_gatase-like"/>
</dbReference>
<dbReference type="AlphaFoldDB" id="A0A4R5YG93"/>
<evidence type="ECO:0000256" key="12">
    <source>
        <dbReference type="ARBA" id="ARBA00049534"/>
    </source>
</evidence>
<feature type="region of interest" description="Disordered" evidence="14">
    <location>
        <begin position="236"/>
        <end position="261"/>
    </location>
</feature>
<keyword evidence="5 13" id="KW-0028">Amino-acid biosynthesis</keyword>
<dbReference type="FunFam" id="3.40.50.880:FF:000056">
    <property type="entry name" value="Imidazole glycerol phosphate synthase subunit HisH"/>
    <property type="match status" value="1"/>
</dbReference>
<name>A0A4R5YG93_KOCRO</name>
<evidence type="ECO:0000256" key="10">
    <source>
        <dbReference type="ARBA" id="ARBA00025299"/>
    </source>
</evidence>
<comment type="subcellular location">
    <subcellularLocation>
        <location evidence="1 13">Cytoplasm</location>
    </subcellularLocation>
</comment>
<dbReference type="SUPFAM" id="SSF52317">
    <property type="entry name" value="Class I glutamine amidotransferase-like"/>
    <property type="match status" value="1"/>
</dbReference>
<gene>
    <name evidence="13 16" type="primary">hisH</name>
    <name evidence="16" type="ORF">E2R59_10045</name>
</gene>
<evidence type="ECO:0000256" key="4">
    <source>
        <dbReference type="ARBA" id="ARBA00022490"/>
    </source>
</evidence>
<proteinExistence type="inferred from homology"/>
<keyword evidence="7 13" id="KW-0315">Glutamine amidotransferase</keyword>
<accession>A0A4R5YG93</accession>
<evidence type="ECO:0000256" key="7">
    <source>
        <dbReference type="ARBA" id="ARBA00022962"/>
    </source>
</evidence>
<evidence type="ECO:0000256" key="2">
    <source>
        <dbReference type="ARBA" id="ARBA00005091"/>
    </source>
</evidence>
<sequence length="261" mass="27478">MSTDGTTATDGAAATDGDARPTVTVLDYGAGNVRSAVRALEAAGADVVLSADPEAVLDADGLVVPGVGAFAAVMDGLRSVDGLRLIGRRLAGGRPVLGICVGLQVLFDSGVEHGQQTEGMGEWPGVVERLKADVVPHMGWNTVQPPEGSVLFRGIEDQRFYFVHSYGVQEWDFPQSIQKMRPPQVTWSDHGGRFIAAVENGALCATQFHPEKSSEAGIQLLRNWLGTLPRTGRLDHLKAGDPLGGDTLAGRPTLESQDGAA</sequence>
<evidence type="ECO:0000256" key="5">
    <source>
        <dbReference type="ARBA" id="ARBA00022605"/>
    </source>
</evidence>
<evidence type="ECO:0000313" key="16">
    <source>
        <dbReference type="EMBL" id="TDL42303.1"/>
    </source>
</evidence>
<comment type="subunit">
    <text evidence="3 13">Heterodimer of HisH and HisF.</text>
</comment>
<keyword evidence="9 13" id="KW-0456">Lyase</keyword>
<feature type="active site" evidence="13">
    <location>
        <position position="209"/>
    </location>
</feature>
<dbReference type="CDD" id="cd01748">
    <property type="entry name" value="GATase1_IGP_Synthase"/>
    <property type="match status" value="1"/>
</dbReference>
<protein>
    <recommendedName>
        <fullName evidence="13">Imidazole glycerol phosphate synthase subunit HisH</fullName>
        <ecNumber evidence="13">4.3.2.10</ecNumber>
    </recommendedName>
    <alternativeName>
        <fullName evidence="13">IGP synthase glutaminase subunit</fullName>
        <ecNumber evidence="13">3.5.1.2</ecNumber>
    </alternativeName>
    <alternativeName>
        <fullName evidence="13">IGP synthase subunit HisH</fullName>
    </alternativeName>
    <alternativeName>
        <fullName evidence="13">ImGP synthase subunit HisH</fullName>
        <shortName evidence="13">IGPS subunit HisH</shortName>
    </alternativeName>
</protein>
<dbReference type="RefSeq" id="WP_133410427.1">
    <property type="nucleotide sequence ID" value="NZ_SMZT01000004.1"/>
</dbReference>
<organism evidence="16 17">
    <name type="scientific">Kocuria rosea</name>
    <name type="common">Deinococcus erythromyxa</name>
    <name type="synonym">Micrococcus rubens</name>
    <dbReference type="NCBI Taxonomy" id="1275"/>
    <lineage>
        <taxon>Bacteria</taxon>
        <taxon>Bacillati</taxon>
        <taxon>Actinomycetota</taxon>
        <taxon>Actinomycetes</taxon>
        <taxon>Micrococcales</taxon>
        <taxon>Micrococcaceae</taxon>
        <taxon>Kocuria</taxon>
    </lineage>
</organism>
<comment type="catalytic activity">
    <reaction evidence="11 13">
        <text>5-[(5-phospho-1-deoxy-D-ribulos-1-ylimino)methylamino]-1-(5-phospho-beta-D-ribosyl)imidazole-4-carboxamide + L-glutamine = D-erythro-1-(imidazol-4-yl)glycerol 3-phosphate + 5-amino-1-(5-phospho-beta-D-ribosyl)imidazole-4-carboxamide + L-glutamate + H(+)</text>
        <dbReference type="Rhea" id="RHEA:24793"/>
        <dbReference type="ChEBI" id="CHEBI:15378"/>
        <dbReference type="ChEBI" id="CHEBI:29985"/>
        <dbReference type="ChEBI" id="CHEBI:58278"/>
        <dbReference type="ChEBI" id="CHEBI:58359"/>
        <dbReference type="ChEBI" id="CHEBI:58475"/>
        <dbReference type="ChEBI" id="CHEBI:58525"/>
        <dbReference type="EC" id="4.3.2.10"/>
    </reaction>
</comment>
<comment type="catalytic activity">
    <reaction evidence="12 13">
        <text>L-glutamine + H2O = L-glutamate + NH4(+)</text>
        <dbReference type="Rhea" id="RHEA:15889"/>
        <dbReference type="ChEBI" id="CHEBI:15377"/>
        <dbReference type="ChEBI" id="CHEBI:28938"/>
        <dbReference type="ChEBI" id="CHEBI:29985"/>
        <dbReference type="ChEBI" id="CHEBI:58359"/>
        <dbReference type="EC" id="3.5.1.2"/>
    </reaction>
</comment>
<dbReference type="InterPro" id="IPR017926">
    <property type="entry name" value="GATASE"/>
</dbReference>
<evidence type="ECO:0000256" key="14">
    <source>
        <dbReference type="SAM" id="MobiDB-lite"/>
    </source>
</evidence>
<feature type="active site" evidence="13">
    <location>
        <position position="211"/>
    </location>
</feature>
<dbReference type="GO" id="GO:0016829">
    <property type="term" value="F:lyase activity"/>
    <property type="evidence" value="ECO:0007669"/>
    <property type="project" value="UniProtKB-KW"/>
</dbReference>
<evidence type="ECO:0000256" key="13">
    <source>
        <dbReference type="HAMAP-Rule" id="MF_00278"/>
    </source>
</evidence>
<keyword evidence="8 13" id="KW-0368">Histidine biosynthesis</keyword>
<dbReference type="EMBL" id="SMZT01000004">
    <property type="protein sequence ID" value="TDL42303.1"/>
    <property type="molecule type" value="Genomic_DNA"/>
</dbReference>
<comment type="caution">
    <text evidence="16">The sequence shown here is derived from an EMBL/GenBank/DDBJ whole genome shotgun (WGS) entry which is preliminary data.</text>
</comment>
<keyword evidence="6 13" id="KW-0378">Hydrolase</keyword>
<evidence type="ECO:0000259" key="15">
    <source>
        <dbReference type="Pfam" id="PF00117"/>
    </source>
</evidence>
<reference evidence="16 17" key="1">
    <citation type="submission" date="2019-03" db="EMBL/GenBank/DDBJ databases">
        <title>Genome Sequencing and Assembly of Various Microbes Isolated from Partially Reclaimed Soil and Acid Mine Drainage (AMD) Site.</title>
        <authorList>
            <person name="Steinbock B."/>
            <person name="Bechtold R."/>
            <person name="Sevigny J.L."/>
            <person name="Thomas D."/>
            <person name="Cuthill L.R."/>
            <person name="Aveiro Johannsen E.J."/>
            <person name="Thomas K."/>
            <person name="Ghosh A."/>
        </authorList>
    </citation>
    <scope>NUCLEOTIDE SEQUENCE [LARGE SCALE GENOMIC DNA]</scope>
    <source>
        <strain evidence="16 17">S-A3</strain>
    </source>
</reference>
<evidence type="ECO:0000256" key="9">
    <source>
        <dbReference type="ARBA" id="ARBA00023239"/>
    </source>
</evidence>
<dbReference type="PANTHER" id="PTHR42701:SF1">
    <property type="entry name" value="IMIDAZOLE GLYCEROL PHOSPHATE SYNTHASE SUBUNIT HISH"/>
    <property type="match status" value="1"/>
</dbReference>
<dbReference type="Pfam" id="PF00117">
    <property type="entry name" value="GATase"/>
    <property type="match status" value="1"/>
</dbReference>
<dbReference type="GO" id="GO:0005737">
    <property type="term" value="C:cytoplasm"/>
    <property type="evidence" value="ECO:0007669"/>
    <property type="project" value="UniProtKB-SubCell"/>
</dbReference>
<evidence type="ECO:0000256" key="8">
    <source>
        <dbReference type="ARBA" id="ARBA00023102"/>
    </source>
</evidence>
<dbReference type="GO" id="GO:0000107">
    <property type="term" value="F:imidazoleglycerol-phosphate synthase activity"/>
    <property type="evidence" value="ECO:0007669"/>
    <property type="project" value="UniProtKB-UniRule"/>
</dbReference>
<dbReference type="Gene3D" id="3.40.50.880">
    <property type="match status" value="1"/>
</dbReference>
<evidence type="ECO:0000256" key="3">
    <source>
        <dbReference type="ARBA" id="ARBA00011152"/>
    </source>
</evidence>
<dbReference type="PROSITE" id="PS51273">
    <property type="entry name" value="GATASE_TYPE_1"/>
    <property type="match status" value="1"/>
</dbReference>
<comment type="function">
    <text evidence="10 13">IGPS catalyzes the conversion of PRFAR and glutamine to IGP, AICAR and glutamate. The HisH subunit catalyzes the hydrolysis of glutamine to glutamate and ammonia as part of the synthesis of IGP and AICAR. The resulting ammonia molecule is channeled to the active site of HisF.</text>
</comment>
<dbReference type="HAMAP" id="MF_00278">
    <property type="entry name" value="HisH"/>
    <property type="match status" value="1"/>
</dbReference>
<dbReference type="GO" id="GO:0004359">
    <property type="term" value="F:glutaminase activity"/>
    <property type="evidence" value="ECO:0007669"/>
    <property type="project" value="UniProtKB-EC"/>
</dbReference>
<feature type="active site" description="Nucleophile" evidence="13">
    <location>
        <position position="100"/>
    </location>
</feature>